<accession>A0A2K1YK82</accession>
<keyword evidence="1" id="KW-0732">Signal</keyword>
<protein>
    <recommendedName>
        <fullName evidence="4">Secreted protein</fullName>
    </recommendedName>
</protein>
<evidence type="ECO:0000256" key="1">
    <source>
        <dbReference type="SAM" id="SignalP"/>
    </source>
</evidence>
<feature type="signal peptide" evidence="1">
    <location>
        <begin position="1"/>
        <end position="24"/>
    </location>
</feature>
<dbReference type="EMBL" id="CM009300">
    <property type="protein sequence ID" value="PNT13436.2"/>
    <property type="molecule type" value="Genomic_DNA"/>
</dbReference>
<dbReference type="Proteomes" id="UP000006729">
    <property type="component" value="Chromosome 11"/>
</dbReference>
<name>A0A2K1YK82_POPTR</name>
<evidence type="ECO:0000313" key="3">
    <source>
        <dbReference type="Proteomes" id="UP000006729"/>
    </source>
</evidence>
<reference evidence="2 3" key="1">
    <citation type="journal article" date="2006" name="Science">
        <title>The genome of black cottonwood, Populus trichocarpa (Torr. &amp; Gray).</title>
        <authorList>
            <person name="Tuskan G.A."/>
            <person name="Difazio S."/>
            <person name="Jansson S."/>
            <person name="Bohlmann J."/>
            <person name="Grigoriev I."/>
            <person name="Hellsten U."/>
            <person name="Putnam N."/>
            <person name="Ralph S."/>
            <person name="Rombauts S."/>
            <person name="Salamov A."/>
            <person name="Schein J."/>
            <person name="Sterck L."/>
            <person name="Aerts A."/>
            <person name="Bhalerao R.R."/>
            <person name="Bhalerao R.P."/>
            <person name="Blaudez D."/>
            <person name="Boerjan W."/>
            <person name="Brun A."/>
            <person name="Brunner A."/>
            <person name="Busov V."/>
            <person name="Campbell M."/>
            <person name="Carlson J."/>
            <person name="Chalot M."/>
            <person name="Chapman J."/>
            <person name="Chen G.L."/>
            <person name="Cooper D."/>
            <person name="Coutinho P.M."/>
            <person name="Couturier J."/>
            <person name="Covert S."/>
            <person name="Cronk Q."/>
            <person name="Cunningham R."/>
            <person name="Davis J."/>
            <person name="Degroeve S."/>
            <person name="Dejardin A."/>
            <person name="Depamphilis C."/>
            <person name="Detter J."/>
            <person name="Dirks B."/>
            <person name="Dubchak I."/>
            <person name="Duplessis S."/>
            <person name="Ehlting J."/>
            <person name="Ellis B."/>
            <person name="Gendler K."/>
            <person name="Goodstein D."/>
            <person name="Gribskov M."/>
            <person name="Grimwood J."/>
            <person name="Groover A."/>
            <person name="Gunter L."/>
            <person name="Hamberger B."/>
            <person name="Heinze B."/>
            <person name="Helariutta Y."/>
            <person name="Henrissat B."/>
            <person name="Holligan D."/>
            <person name="Holt R."/>
            <person name="Huang W."/>
            <person name="Islam-Faridi N."/>
            <person name="Jones S."/>
            <person name="Jones-Rhoades M."/>
            <person name="Jorgensen R."/>
            <person name="Joshi C."/>
            <person name="Kangasjarvi J."/>
            <person name="Karlsson J."/>
            <person name="Kelleher C."/>
            <person name="Kirkpatrick R."/>
            <person name="Kirst M."/>
            <person name="Kohler A."/>
            <person name="Kalluri U."/>
            <person name="Larimer F."/>
            <person name="Leebens-Mack J."/>
            <person name="Leple J.C."/>
            <person name="Locascio P."/>
            <person name="Lou Y."/>
            <person name="Lucas S."/>
            <person name="Martin F."/>
            <person name="Montanini B."/>
            <person name="Napoli C."/>
            <person name="Nelson D.R."/>
            <person name="Nelson C."/>
            <person name="Nieminen K."/>
            <person name="Nilsson O."/>
            <person name="Pereda V."/>
            <person name="Peter G."/>
            <person name="Philippe R."/>
            <person name="Pilate G."/>
            <person name="Poliakov A."/>
            <person name="Razumovskaya J."/>
            <person name="Richardson P."/>
            <person name="Rinaldi C."/>
            <person name="Ritland K."/>
            <person name="Rouze P."/>
            <person name="Ryaboy D."/>
            <person name="Schmutz J."/>
            <person name="Schrader J."/>
            <person name="Segerman B."/>
            <person name="Shin H."/>
            <person name="Siddiqui A."/>
            <person name="Sterky F."/>
            <person name="Terry A."/>
            <person name="Tsai C.J."/>
            <person name="Uberbacher E."/>
            <person name="Unneberg P."/>
            <person name="Vahala J."/>
            <person name="Wall K."/>
            <person name="Wessler S."/>
            <person name="Yang G."/>
            <person name="Yin T."/>
            <person name="Douglas C."/>
            <person name="Marra M."/>
            <person name="Sandberg G."/>
            <person name="Van de Peer Y."/>
            <person name="Rokhsar D."/>
        </authorList>
    </citation>
    <scope>NUCLEOTIDE SEQUENCE [LARGE SCALE GENOMIC DNA]</scope>
    <source>
        <strain evidence="3">cv. Nisqually</strain>
    </source>
</reference>
<gene>
    <name evidence="2" type="ORF">POPTR_011G142600</name>
</gene>
<sequence>MIQENGKFVVLVYLFLLFDADVICIERLFDTRSCKATGSLSFHKLESVYSGSCFCDRLKMIVMQTWRIDSLPFCYYHVQSPFGFVTGGIFTKSWYWGLPCTST</sequence>
<feature type="chain" id="PRO_5018191225" description="Secreted protein" evidence="1">
    <location>
        <begin position="25"/>
        <end position="103"/>
    </location>
</feature>
<dbReference type="AlphaFoldDB" id="A0A2K1YK82"/>
<dbReference type="InParanoid" id="A0A2K1YK82"/>
<keyword evidence="3" id="KW-1185">Reference proteome</keyword>
<evidence type="ECO:0000313" key="2">
    <source>
        <dbReference type="EMBL" id="PNT13436.2"/>
    </source>
</evidence>
<organism evidence="2 3">
    <name type="scientific">Populus trichocarpa</name>
    <name type="common">Western balsam poplar</name>
    <name type="synonym">Populus balsamifera subsp. trichocarpa</name>
    <dbReference type="NCBI Taxonomy" id="3694"/>
    <lineage>
        <taxon>Eukaryota</taxon>
        <taxon>Viridiplantae</taxon>
        <taxon>Streptophyta</taxon>
        <taxon>Embryophyta</taxon>
        <taxon>Tracheophyta</taxon>
        <taxon>Spermatophyta</taxon>
        <taxon>Magnoliopsida</taxon>
        <taxon>eudicotyledons</taxon>
        <taxon>Gunneridae</taxon>
        <taxon>Pentapetalae</taxon>
        <taxon>rosids</taxon>
        <taxon>fabids</taxon>
        <taxon>Malpighiales</taxon>
        <taxon>Salicaceae</taxon>
        <taxon>Saliceae</taxon>
        <taxon>Populus</taxon>
    </lineage>
</organism>
<proteinExistence type="predicted"/>
<evidence type="ECO:0008006" key="4">
    <source>
        <dbReference type="Google" id="ProtNLM"/>
    </source>
</evidence>